<evidence type="ECO:0000256" key="9">
    <source>
        <dbReference type="HAMAP-Rule" id="MF_00236"/>
    </source>
</evidence>
<evidence type="ECO:0000256" key="5">
    <source>
        <dbReference type="ARBA" id="ARBA00022927"/>
    </source>
</evidence>
<keyword evidence="7 9" id="KW-0811">Translocation</keyword>
<dbReference type="PANTHER" id="PTHR42982">
    <property type="entry name" value="SEC-INDEPENDENT PROTEIN TRANSLOCASE PROTEIN TATA"/>
    <property type="match status" value="1"/>
</dbReference>
<evidence type="ECO:0000256" key="3">
    <source>
        <dbReference type="ARBA" id="ARBA00022475"/>
    </source>
</evidence>
<comment type="caution">
    <text evidence="11">The sequence shown here is derived from an EMBL/GenBank/DDBJ whole genome shotgun (WGS) entry which is preliminary data.</text>
</comment>
<accession>A0ABV5WYE8</accession>
<keyword evidence="4 9" id="KW-0812">Transmembrane</keyword>
<reference evidence="11 12" key="1">
    <citation type="submission" date="2024-09" db="EMBL/GenBank/DDBJ databases">
        <authorList>
            <person name="Sun Q."/>
            <person name="Mori K."/>
        </authorList>
    </citation>
    <scope>NUCLEOTIDE SEQUENCE [LARGE SCALE GENOMIC DNA]</scope>
    <source>
        <strain evidence="11 12">JCM 11683</strain>
    </source>
</reference>
<dbReference type="HAMAP" id="MF_00236">
    <property type="entry name" value="TatA_E"/>
    <property type="match status" value="1"/>
</dbReference>
<dbReference type="RefSeq" id="WP_376838063.1">
    <property type="nucleotide sequence ID" value="NZ_JBHMAU010000018.1"/>
</dbReference>
<evidence type="ECO:0000256" key="4">
    <source>
        <dbReference type="ARBA" id="ARBA00022692"/>
    </source>
</evidence>
<dbReference type="PANTHER" id="PTHR42982:SF8">
    <property type="entry name" value="SEC-INDEPENDENT PROTEIN TRANSLOCASE PROTEIN TATA"/>
    <property type="match status" value="1"/>
</dbReference>
<dbReference type="InterPro" id="IPR006312">
    <property type="entry name" value="TatA/E"/>
</dbReference>
<keyword evidence="5 9" id="KW-0653">Protein transport</keyword>
<name>A0ABV5WYE8_9MICO</name>
<keyword evidence="2 9" id="KW-0813">Transport</keyword>
<comment type="subcellular location">
    <subcellularLocation>
        <location evidence="1 9">Cell membrane</location>
        <topology evidence="1 9">Single-pass membrane protein</topology>
    </subcellularLocation>
</comment>
<dbReference type="InterPro" id="IPR003369">
    <property type="entry name" value="TatA/B/E"/>
</dbReference>
<evidence type="ECO:0000256" key="8">
    <source>
        <dbReference type="ARBA" id="ARBA00023136"/>
    </source>
</evidence>
<comment type="subunit">
    <text evidence="9">The Tat system comprises two distinct complexes: a TatABC complex, containing multiple copies of TatA, TatB and TatC subunits, and a separate TatA complex, containing only TatA subunits. Substrates initially bind to the TatABC complex, which probably triggers association of the separate TatA complex to form the active translocon.</text>
</comment>
<organism evidence="11 12">
    <name type="scientific">Brevibacterium otitidis</name>
    <dbReference type="NCBI Taxonomy" id="53364"/>
    <lineage>
        <taxon>Bacteria</taxon>
        <taxon>Bacillati</taxon>
        <taxon>Actinomycetota</taxon>
        <taxon>Actinomycetes</taxon>
        <taxon>Micrococcales</taxon>
        <taxon>Brevibacteriaceae</taxon>
        <taxon>Brevibacterium</taxon>
    </lineage>
</organism>
<evidence type="ECO:0000313" key="12">
    <source>
        <dbReference type="Proteomes" id="UP001589707"/>
    </source>
</evidence>
<keyword evidence="8 9" id="KW-0472">Membrane</keyword>
<evidence type="ECO:0000256" key="2">
    <source>
        <dbReference type="ARBA" id="ARBA00022448"/>
    </source>
</evidence>
<dbReference type="EMBL" id="JBHMAU010000018">
    <property type="protein sequence ID" value="MFB9775176.1"/>
    <property type="molecule type" value="Genomic_DNA"/>
</dbReference>
<feature type="region of interest" description="Disordered" evidence="10">
    <location>
        <begin position="44"/>
        <end position="95"/>
    </location>
</feature>
<dbReference type="Proteomes" id="UP001589707">
    <property type="component" value="Unassembled WGS sequence"/>
</dbReference>
<evidence type="ECO:0000256" key="6">
    <source>
        <dbReference type="ARBA" id="ARBA00022989"/>
    </source>
</evidence>
<comment type="function">
    <text evidence="9">Part of the twin-arginine translocation (Tat) system that transports large folded proteins containing a characteristic twin-arginine motif in their signal peptide across membranes. TatA could form the protein-conducting channel of the Tat system.</text>
</comment>
<evidence type="ECO:0000256" key="1">
    <source>
        <dbReference type="ARBA" id="ARBA00004162"/>
    </source>
</evidence>
<keyword evidence="12" id="KW-1185">Reference proteome</keyword>
<feature type="compositionally biased region" description="Basic and acidic residues" evidence="10">
    <location>
        <begin position="79"/>
        <end position="95"/>
    </location>
</feature>
<evidence type="ECO:0000256" key="10">
    <source>
        <dbReference type="SAM" id="MobiDB-lite"/>
    </source>
</evidence>
<dbReference type="Gene3D" id="1.20.5.3310">
    <property type="match status" value="1"/>
</dbReference>
<comment type="similarity">
    <text evidence="9">Belongs to the TatA/E family.</text>
</comment>
<evidence type="ECO:0000313" key="11">
    <source>
        <dbReference type="EMBL" id="MFB9775176.1"/>
    </source>
</evidence>
<proteinExistence type="inferred from homology"/>
<dbReference type="Pfam" id="PF02416">
    <property type="entry name" value="TatA_B_E"/>
    <property type="match status" value="1"/>
</dbReference>
<keyword evidence="6 9" id="KW-1133">Transmembrane helix</keyword>
<sequence length="95" mass="10341">MRPQPVHLLILVLAIIVVFGAAKLPMVAKNLGRSMKVFKSEIKDLRDDDGSDDDAKEITDAQRPADSGSAHRSAPAADRVSEARSEGESRRDDDL</sequence>
<evidence type="ECO:0000256" key="7">
    <source>
        <dbReference type="ARBA" id="ARBA00023010"/>
    </source>
</evidence>
<protein>
    <recommendedName>
        <fullName evidence="9">Sec-independent protein translocase protein TatA</fullName>
    </recommendedName>
</protein>
<keyword evidence="3 9" id="KW-1003">Cell membrane</keyword>
<gene>
    <name evidence="9" type="primary">tatA</name>
    <name evidence="11" type="ORF">ACFFN1_01895</name>
</gene>
<feature type="transmembrane region" description="Helical" evidence="9">
    <location>
        <begin position="6"/>
        <end position="26"/>
    </location>
</feature>